<sequence>MADIGLVDQYGRPIVREALTREIAGPSLTGVRSPVTGYPGDGLNPIRLAHILRAADSGDPLRYFELAETVEERDLHYVGVLGTRKRSVSQLNIQVEAAEDTPEANSMADMVRAWLKREELESEIFNMLDAIGKGISFTEIVWDTSMGQWFPKRLEWRDPRWFRFDRNDGKTPLLIGSYDSIGISTVTTPTGESPFPAFKFITTVVRAKSGLPIRSGIARLAAWWWMFKGFTQRDWAIFSQTFGQPVRVGKYPVGSTNEDKDTLFNAVANIAGDLAAIIPESMMIEFIESKNVGAGSDLYERRADWLDRQMSKAVLGQTATTDAIAGGHAVGQEHRQVQKDIERADAKALSAILNRDLVQAWVQLERGPQLKYPTLRIGRDEDEDLTQTIEGVTRLVPMGLKVSMVEMRSKLGLREPGPQEEVLTAPAAPSPFGSLLGDPAAASSLHARMLRRRSADEVAELARVAENLSEPAFTELVDHIKTALQSAVSLEDVRTHLARLKLDPARMTRALQMALVIAKLAGRTDIVDGR</sequence>
<dbReference type="AlphaFoldDB" id="A0A973WSW4"/>
<dbReference type="EMBL" id="JABWSX010000001">
    <property type="protein sequence ID" value="NVL08635.1"/>
    <property type="molecule type" value="Genomic_DNA"/>
</dbReference>
<organism evidence="1">
    <name type="scientific">Bradyrhizobium quebecense</name>
    <dbReference type="NCBI Taxonomy" id="2748629"/>
    <lineage>
        <taxon>Bacteria</taxon>
        <taxon>Pseudomonadati</taxon>
        <taxon>Pseudomonadota</taxon>
        <taxon>Alphaproteobacteria</taxon>
        <taxon>Hyphomicrobiales</taxon>
        <taxon>Nitrobacteraceae</taxon>
        <taxon>Bradyrhizobium</taxon>
    </lineage>
</organism>
<dbReference type="InterPro" id="IPR009279">
    <property type="entry name" value="Portal_Mu"/>
</dbReference>
<dbReference type="RefSeq" id="WP_176532119.1">
    <property type="nucleotide sequence ID" value="NZ_CP088022.1"/>
</dbReference>
<accession>A0A973WSW4</accession>
<evidence type="ECO:0000313" key="1">
    <source>
        <dbReference type="EMBL" id="NVL08635.1"/>
    </source>
</evidence>
<comment type="caution">
    <text evidence="1">The sequence shown here is derived from an EMBL/GenBank/DDBJ whole genome shotgun (WGS) entry which is preliminary data.</text>
</comment>
<proteinExistence type="predicted"/>
<name>A0A973WSW4_9BRAD</name>
<dbReference type="Pfam" id="PF06074">
    <property type="entry name" value="Portal_Mu"/>
    <property type="match status" value="1"/>
</dbReference>
<reference evidence="1" key="1">
    <citation type="submission" date="2020-06" db="EMBL/GenBank/DDBJ databases">
        <title>Whole Genome Sequence of Bradyrhizobium sp. Strain 66S1MB.</title>
        <authorList>
            <person name="Bromfield E."/>
            <person name="Cloutier S."/>
        </authorList>
    </citation>
    <scope>NUCLEOTIDE SEQUENCE</scope>
    <source>
        <strain evidence="1">66S1MB</strain>
    </source>
</reference>
<gene>
    <name evidence="1" type="ORF">HU230_23320</name>
</gene>
<protein>
    <submittedName>
        <fullName evidence="1">DUF935 domain-containing protein</fullName>
    </submittedName>
</protein>